<gene>
    <name evidence="4" type="ORF">B0I36DRAFT_328115</name>
</gene>
<dbReference type="OrthoDB" id="5384459at2759"/>
<evidence type="ECO:0000259" key="3">
    <source>
        <dbReference type="Pfam" id="PF25130"/>
    </source>
</evidence>
<evidence type="ECO:0000256" key="2">
    <source>
        <dbReference type="SAM" id="Phobius"/>
    </source>
</evidence>
<dbReference type="InterPro" id="IPR056722">
    <property type="entry name" value="DUF7820"/>
</dbReference>
<keyword evidence="2" id="KW-1133">Transmembrane helix</keyword>
<dbReference type="Proteomes" id="UP000756346">
    <property type="component" value="Unassembled WGS sequence"/>
</dbReference>
<feature type="domain" description="DUF7820" evidence="3">
    <location>
        <begin position="671"/>
        <end position="789"/>
    </location>
</feature>
<dbReference type="PANTHER" id="PTHR42078:SF1">
    <property type="entry name" value="GLUCAN 1, 4-ALPHA-GLUCOSIDASE"/>
    <property type="match status" value="1"/>
</dbReference>
<accession>A0A9P9BNM2</accession>
<keyword evidence="5" id="KW-1185">Reference proteome</keyword>
<feature type="compositionally biased region" description="Low complexity" evidence="1">
    <location>
        <begin position="269"/>
        <end position="281"/>
    </location>
</feature>
<dbReference type="AlphaFoldDB" id="A0A9P9BNM2"/>
<dbReference type="RefSeq" id="XP_046010680.1">
    <property type="nucleotide sequence ID" value="XM_046154554.1"/>
</dbReference>
<feature type="compositionally biased region" description="Pro residues" evidence="1">
    <location>
        <begin position="637"/>
        <end position="647"/>
    </location>
</feature>
<dbReference type="PANTHER" id="PTHR42078">
    <property type="entry name" value="GLUCAN 1, 4-ALPHA-GLUCOSIDASE"/>
    <property type="match status" value="1"/>
</dbReference>
<sequence length="791" mass="84880">MADKGSRTNGAGPAPARSTSRASNALSLNIDDNEEDFALAAMGISDSYRPSPAPPTSHYHPVPAASVDMSTAARPSSIAKNHRRHDSLTLRHDGPNGHDGSSTSARTEASSALLSRSSSVSTVSASPFISPEDPYEGPSGPSHPYQMYPQNVRLARTASLATTSTAPVSEQSYSGPRGPTHPYMMYPQNTVPEPSIAEDHSPVTMPANVGFPGSMDRYQRRIGPDGEDAADLIGPDGHTEQLPPYSRYPDEAYHRKALGLGVPTPPVVQPASSQAATSAQAIPGAGGIGRATRNPEFSSTEDLGDAVSPLSRQSVRSFASEPSQHEVNTAAAAVADEKAPPRGWKQTARKRVWGVVPCWAVGLAVLVLVLMGVVVGAVIGSMFGSRLKLDDTAQDPKPSMADPDDWEPLDSIPDGTPPLITGDFGLPLMLSNTASQCVKNTTQAQAWNCNMIYSQLGINITQIPKAPATEAYSISFSYNDSFTMDDYVYAYGMQPPKMKGETLRLVTDLYQDDRGPAWSFKTEYLKTVIIPEELLYPSTTTTKRGSGSFQGDFFSRGKAFASPGEKPWFCYWDQTVFEAFIYVTQNNSLKAISNNDNSSSSSSSSSISSSTSSSRTTTTSSTRTTKLGDAWWTSPPSGLPGTPPPPHDNNHLNSDYGVPSNERRGSAPQPTVFHRDASSASDHSEPAAYSNLPKSGSKPPHPNVIKILERRIKKSEDTGFCQQFEIRGPGQEALPVLVEGRLIKISLNESFPTLQSSSRARDVIESYLAERAGDGSSGTEMSDCGCMWWLN</sequence>
<feature type="compositionally biased region" description="Polar residues" evidence="1">
    <location>
        <begin position="17"/>
        <end position="27"/>
    </location>
</feature>
<dbReference type="Pfam" id="PF25130">
    <property type="entry name" value="DUF7820"/>
    <property type="match status" value="2"/>
</dbReference>
<feature type="compositionally biased region" description="Low complexity" evidence="1">
    <location>
        <begin position="598"/>
        <end position="625"/>
    </location>
</feature>
<comment type="caution">
    <text evidence="4">The sequence shown here is derived from an EMBL/GenBank/DDBJ whole genome shotgun (WGS) entry which is preliminary data.</text>
</comment>
<feature type="region of interest" description="Disordered" evidence="1">
    <location>
        <begin position="68"/>
        <end position="140"/>
    </location>
</feature>
<keyword evidence="2" id="KW-0472">Membrane</keyword>
<feature type="compositionally biased region" description="Polar residues" evidence="1">
    <location>
        <begin position="310"/>
        <end position="327"/>
    </location>
</feature>
<protein>
    <recommendedName>
        <fullName evidence="3">DUF7820 domain-containing protein</fullName>
    </recommendedName>
</protein>
<feature type="domain" description="DUF7820" evidence="3">
    <location>
        <begin position="405"/>
        <end position="626"/>
    </location>
</feature>
<dbReference type="EMBL" id="JAGTJQ010000007">
    <property type="protein sequence ID" value="KAH7027881.1"/>
    <property type="molecule type" value="Genomic_DNA"/>
</dbReference>
<feature type="region of interest" description="Disordered" evidence="1">
    <location>
        <begin position="267"/>
        <end position="335"/>
    </location>
</feature>
<evidence type="ECO:0000313" key="4">
    <source>
        <dbReference type="EMBL" id="KAH7027881.1"/>
    </source>
</evidence>
<feature type="compositionally biased region" description="Low complexity" evidence="1">
    <location>
        <begin position="101"/>
        <end position="126"/>
    </location>
</feature>
<organism evidence="4 5">
    <name type="scientific">Microdochium trichocladiopsis</name>
    <dbReference type="NCBI Taxonomy" id="1682393"/>
    <lineage>
        <taxon>Eukaryota</taxon>
        <taxon>Fungi</taxon>
        <taxon>Dikarya</taxon>
        <taxon>Ascomycota</taxon>
        <taxon>Pezizomycotina</taxon>
        <taxon>Sordariomycetes</taxon>
        <taxon>Xylariomycetidae</taxon>
        <taxon>Xylariales</taxon>
        <taxon>Microdochiaceae</taxon>
        <taxon>Microdochium</taxon>
    </lineage>
</organism>
<feature type="transmembrane region" description="Helical" evidence="2">
    <location>
        <begin position="352"/>
        <end position="379"/>
    </location>
</feature>
<feature type="region of interest" description="Disordered" evidence="1">
    <location>
        <begin position="1"/>
        <end position="28"/>
    </location>
</feature>
<feature type="compositionally biased region" description="Basic and acidic residues" evidence="1">
    <location>
        <begin position="86"/>
        <end position="96"/>
    </location>
</feature>
<dbReference type="GeneID" id="70184100"/>
<name>A0A9P9BNM2_9PEZI</name>
<reference evidence="4" key="1">
    <citation type="journal article" date="2021" name="Nat. Commun.">
        <title>Genetic determinants of endophytism in the Arabidopsis root mycobiome.</title>
        <authorList>
            <person name="Mesny F."/>
            <person name="Miyauchi S."/>
            <person name="Thiergart T."/>
            <person name="Pickel B."/>
            <person name="Atanasova L."/>
            <person name="Karlsson M."/>
            <person name="Huettel B."/>
            <person name="Barry K.W."/>
            <person name="Haridas S."/>
            <person name="Chen C."/>
            <person name="Bauer D."/>
            <person name="Andreopoulos W."/>
            <person name="Pangilinan J."/>
            <person name="LaButti K."/>
            <person name="Riley R."/>
            <person name="Lipzen A."/>
            <person name="Clum A."/>
            <person name="Drula E."/>
            <person name="Henrissat B."/>
            <person name="Kohler A."/>
            <person name="Grigoriev I.V."/>
            <person name="Martin F.M."/>
            <person name="Hacquard S."/>
        </authorList>
    </citation>
    <scope>NUCLEOTIDE SEQUENCE</scope>
    <source>
        <strain evidence="4">MPI-CAGE-CH-0230</strain>
    </source>
</reference>
<evidence type="ECO:0000313" key="5">
    <source>
        <dbReference type="Proteomes" id="UP000756346"/>
    </source>
</evidence>
<feature type="region of interest" description="Disordered" evidence="1">
    <location>
        <begin position="393"/>
        <end position="413"/>
    </location>
</feature>
<feature type="region of interest" description="Disordered" evidence="1">
    <location>
        <begin position="592"/>
        <end position="701"/>
    </location>
</feature>
<keyword evidence="2" id="KW-0812">Transmembrane</keyword>
<evidence type="ECO:0000256" key="1">
    <source>
        <dbReference type="SAM" id="MobiDB-lite"/>
    </source>
</evidence>
<proteinExistence type="predicted"/>
<feature type="compositionally biased region" description="Basic and acidic residues" evidence="1">
    <location>
        <begin position="673"/>
        <end position="685"/>
    </location>
</feature>